<accession>A0A974BLG1</accession>
<comment type="caution">
    <text evidence="11">The sequence shown here is derived from an EMBL/GenBank/DDBJ whole genome shotgun (WGS) entry which is preliminary data.</text>
</comment>
<evidence type="ECO:0000256" key="2">
    <source>
        <dbReference type="ARBA" id="ARBA00012438"/>
    </source>
</evidence>
<evidence type="ECO:0000259" key="10">
    <source>
        <dbReference type="SMART" id="SM00387"/>
    </source>
</evidence>
<dbReference type="CDD" id="cd16917">
    <property type="entry name" value="HATPase_UhpB-NarQ-NarX-like"/>
    <property type="match status" value="1"/>
</dbReference>
<dbReference type="GO" id="GO:0016020">
    <property type="term" value="C:membrane"/>
    <property type="evidence" value="ECO:0007669"/>
    <property type="project" value="InterPro"/>
</dbReference>
<dbReference type="GO" id="GO:0005524">
    <property type="term" value="F:ATP binding"/>
    <property type="evidence" value="ECO:0007669"/>
    <property type="project" value="UniProtKB-KW"/>
</dbReference>
<evidence type="ECO:0000313" key="11">
    <source>
        <dbReference type="EMBL" id="NYB75409.1"/>
    </source>
</evidence>
<keyword evidence="7" id="KW-0067">ATP-binding</keyword>
<gene>
    <name evidence="11" type="ORF">HZF24_14770</name>
</gene>
<dbReference type="InterPro" id="IPR050482">
    <property type="entry name" value="Sensor_HK_TwoCompSys"/>
</dbReference>
<comment type="catalytic activity">
    <reaction evidence="1">
        <text>ATP + protein L-histidine = ADP + protein N-phospho-L-histidine.</text>
        <dbReference type="EC" id="2.7.13.3"/>
    </reaction>
</comment>
<dbReference type="Gene3D" id="1.20.5.1930">
    <property type="match status" value="1"/>
</dbReference>
<evidence type="ECO:0000256" key="3">
    <source>
        <dbReference type="ARBA" id="ARBA00022553"/>
    </source>
</evidence>
<evidence type="ECO:0000256" key="6">
    <source>
        <dbReference type="ARBA" id="ARBA00022777"/>
    </source>
</evidence>
<evidence type="ECO:0000256" key="8">
    <source>
        <dbReference type="ARBA" id="ARBA00023012"/>
    </source>
</evidence>
<reference evidence="11" key="1">
    <citation type="submission" date="2020-07" db="EMBL/GenBank/DDBJ databases">
        <title>Genomic analysis of a strain of Sedimentibacter Hydroxybenzoicus DSM7310.</title>
        <authorList>
            <person name="Ma S."/>
        </authorList>
    </citation>
    <scope>NUCLEOTIDE SEQUENCE</scope>
    <source>
        <strain evidence="11">DSM 7310</strain>
    </source>
</reference>
<feature type="transmembrane region" description="Helical" evidence="9">
    <location>
        <begin position="7"/>
        <end position="26"/>
    </location>
</feature>
<feature type="domain" description="Histidine kinase/HSP90-like ATPase" evidence="10">
    <location>
        <begin position="294"/>
        <end position="400"/>
    </location>
</feature>
<dbReference type="InterPro" id="IPR036890">
    <property type="entry name" value="HATPase_C_sf"/>
</dbReference>
<dbReference type="InterPro" id="IPR003594">
    <property type="entry name" value="HATPase_dom"/>
</dbReference>
<keyword evidence="8" id="KW-0902">Two-component regulatory system</keyword>
<feature type="transmembrane region" description="Helical" evidence="9">
    <location>
        <begin position="106"/>
        <end position="127"/>
    </location>
</feature>
<evidence type="ECO:0000256" key="9">
    <source>
        <dbReference type="SAM" id="Phobius"/>
    </source>
</evidence>
<keyword evidence="9" id="KW-0812">Transmembrane</keyword>
<keyword evidence="12" id="KW-1185">Reference proteome</keyword>
<dbReference type="InterPro" id="IPR011712">
    <property type="entry name" value="Sig_transdc_His_kin_sub3_dim/P"/>
</dbReference>
<dbReference type="SUPFAM" id="SSF55874">
    <property type="entry name" value="ATPase domain of HSP90 chaperone/DNA topoisomerase II/histidine kinase"/>
    <property type="match status" value="1"/>
</dbReference>
<keyword evidence="5" id="KW-0547">Nucleotide-binding</keyword>
<feature type="transmembrane region" description="Helical" evidence="9">
    <location>
        <begin position="57"/>
        <end position="74"/>
    </location>
</feature>
<dbReference type="GO" id="GO:0046983">
    <property type="term" value="F:protein dimerization activity"/>
    <property type="evidence" value="ECO:0007669"/>
    <property type="project" value="InterPro"/>
</dbReference>
<dbReference type="RefSeq" id="WP_179239115.1">
    <property type="nucleotide sequence ID" value="NZ_JACBNQ010000021.1"/>
</dbReference>
<evidence type="ECO:0000256" key="5">
    <source>
        <dbReference type="ARBA" id="ARBA00022741"/>
    </source>
</evidence>
<keyword evidence="6 11" id="KW-0418">Kinase</keyword>
<dbReference type="EC" id="2.7.13.3" evidence="2"/>
<evidence type="ECO:0000256" key="7">
    <source>
        <dbReference type="ARBA" id="ARBA00022840"/>
    </source>
</evidence>
<feature type="transmembrane region" description="Helical" evidence="9">
    <location>
        <begin position="133"/>
        <end position="154"/>
    </location>
</feature>
<name>A0A974BLG1_SEDHY</name>
<dbReference type="AlphaFoldDB" id="A0A974BLG1"/>
<feature type="transmembrane region" description="Helical" evidence="9">
    <location>
        <begin position="32"/>
        <end position="50"/>
    </location>
</feature>
<organism evidence="11 12">
    <name type="scientific">Sedimentibacter hydroxybenzoicus DSM 7310</name>
    <dbReference type="NCBI Taxonomy" id="1123245"/>
    <lineage>
        <taxon>Bacteria</taxon>
        <taxon>Bacillati</taxon>
        <taxon>Bacillota</taxon>
        <taxon>Tissierellia</taxon>
        <taxon>Sedimentibacter</taxon>
    </lineage>
</organism>
<sequence length="408" mass="46895">MIKDKKLFYITKTIIITLLFLAALYFENAQQQRLAVLISIFLVLIINSSIKYFIKNKTVYFILFILDSILIFLLEQNFRLLVNYFLHSFYIIILIEASITLSIGEGIIAGTVASVFSMIKFIYLVYFKFNISSFSQFIFFLLINVSIMIIAIFAQYNKTEKEKKDTLYRELLDTHKKLKEYTEEVRRLSIVEEKNKIARDIHDSLGHNMTALIMQLQMADHYLETDLSKSAELLDSSIKTAKDSLKDIREVVETLRGKLLLPDKVIQVLVDEFAEKTGTEIELNVYGKIIQDDDMNTALYHILQEGMTNAVRHGKAADIWIELNYGEDNVKFSIRDNGTGVDTINEGFGIKGIKERVKALNGNVEFKSENGFIISGFLSLNGDIPLRPVSNEYLSLKVCPLSDYRRYK</sequence>
<evidence type="ECO:0000313" key="12">
    <source>
        <dbReference type="Proteomes" id="UP000611629"/>
    </source>
</evidence>
<evidence type="ECO:0000256" key="4">
    <source>
        <dbReference type="ARBA" id="ARBA00022679"/>
    </source>
</evidence>
<keyword evidence="3" id="KW-0597">Phosphoprotein</keyword>
<keyword evidence="9" id="KW-1133">Transmembrane helix</keyword>
<dbReference type="Gene3D" id="3.30.565.10">
    <property type="entry name" value="Histidine kinase-like ATPase, C-terminal domain"/>
    <property type="match status" value="1"/>
</dbReference>
<dbReference type="PANTHER" id="PTHR24421">
    <property type="entry name" value="NITRATE/NITRITE SENSOR PROTEIN NARX-RELATED"/>
    <property type="match status" value="1"/>
</dbReference>
<dbReference type="SMART" id="SM00387">
    <property type="entry name" value="HATPase_c"/>
    <property type="match status" value="1"/>
</dbReference>
<dbReference type="Pfam" id="PF07730">
    <property type="entry name" value="HisKA_3"/>
    <property type="match status" value="1"/>
</dbReference>
<dbReference type="Pfam" id="PF02518">
    <property type="entry name" value="HATPase_c"/>
    <property type="match status" value="1"/>
</dbReference>
<dbReference type="GO" id="GO:0000155">
    <property type="term" value="F:phosphorelay sensor kinase activity"/>
    <property type="evidence" value="ECO:0007669"/>
    <property type="project" value="InterPro"/>
</dbReference>
<dbReference type="EMBL" id="JACBNQ010000021">
    <property type="protein sequence ID" value="NYB75409.1"/>
    <property type="molecule type" value="Genomic_DNA"/>
</dbReference>
<evidence type="ECO:0000256" key="1">
    <source>
        <dbReference type="ARBA" id="ARBA00000085"/>
    </source>
</evidence>
<dbReference type="PANTHER" id="PTHR24421:SF10">
    <property type="entry name" value="NITRATE_NITRITE SENSOR PROTEIN NARQ"/>
    <property type="match status" value="1"/>
</dbReference>
<proteinExistence type="predicted"/>
<protein>
    <recommendedName>
        <fullName evidence="2">histidine kinase</fullName>
        <ecNumber evidence="2">2.7.13.3</ecNumber>
    </recommendedName>
</protein>
<keyword evidence="4" id="KW-0808">Transferase</keyword>
<dbReference type="Proteomes" id="UP000611629">
    <property type="component" value="Unassembled WGS sequence"/>
</dbReference>
<keyword evidence="9" id="KW-0472">Membrane</keyword>